<evidence type="ECO:0000313" key="2">
    <source>
        <dbReference type="Proteomes" id="UP000814140"/>
    </source>
</evidence>
<dbReference type="EMBL" id="MU277209">
    <property type="protein sequence ID" value="KAI0062074.1"/>
    <property type="molecule type" value="Genomic_DNA"/>
</dbReference>
<gene>
    <name evidence="1" type="ORF">BV25DRAFT_691947</name>
</gene>
<proteinExistence type="predicted"/>
<reference evidence="1" key="1">
    <citation type="submission" date="2021-03" db="EMBL/GenBank/DDBJ databases">
        <authorList>
            <consortium name="DOE Joint Genome Institute"/>
            <person name="Ahrendt S."/>
            <person name="Looney B.P."/>
            <person name="Miyauchi S."/>
            <person name="Morin E."/>
            <person name="Drula E."/>
            <person name="Courty P.E."/>
            <person name="Chicoki N."/>
            <person name="Fauchery L."/>
            <person name="Kohler A."/>
            <person name="Kuo A."/>
            <person name="Labutti K."/>
            <person name="Pangilinan J."/>
            <person name="Lipzen A."/>
            <person name="Riley R."/>
            <person name="Andreopoulos W."/>
            <person name="He G."/>
            <person name="Johnson J."/>
            <person name="Barry K.W."/>
            <person name="Grigoriev I.V."/>
            <person name="Nagy L."/>
            <person name="Hibbett D."/>
            <person name="Henrissat B."/>
            <person name="Matheny P.B."/>
            <person name="Labbe J."/>
            <person name="Martin F."/>
        </authorList>
    </citation>
    <scope>NUCLEOTIDE SEQUENCE</scope>
    <source>
        <strain evidence="1">HHB10654</strain>
    </source>
</reference>
<comment type="caution">
    <text evidence="1">The sequence shown here is derived from an EMBL/GenBank/DDBJ whole genome shotgun (WGS) entry which is preliminary data.</text>
</comment>
<dbReference type="Proteomes" id="UP000814140">
    <property type="component" value="Unassembled WGS sequence"/>
</dbReference>
<organism evidence="1 2">
    <name type="scientific">Artomyces pyxidatus</name>
    <dbReference type="NCBI Taxonomy" id="48021"/>
    <lineage>
        <taxon>Eukaryota</taxon>
        <taxon>Fungi</taxon>
        <taxon>Dikarya</taxon>
        <taxon>Basidiomycota</taxon>
        <taxon>Agaricomycotina</taxon>
        <taxon>Agaricomycetes</taxon>
        <taxon>Russulales</taxon>
        <taxon>Auriscalpiaceae</taxon>
        <taxon>Artomyces</taxon>
    </lineage>
</organism>
<name>A0ACB8T023_9AGAM</name>
<keyword evidence="2" id="KW-1185">Reference proteome</keyword>
<accession>A0ACB8T023</accession>
<reference evidence="1" key="2">
    <citation type="journal article" date="2022" name="New Phytol.">
        <title>Evolutionary transition to the ectomycorrhizal habit in the genomes of a hyperdiverse lineage of mushroom-forming fungi.</title>
        <authorList>
            <person name="Looney B."/>
            <person name="Miyauchi S."/>
            <person name="Morin E."/>
            <person name="Drula E."/>
            <person name="Courty P.E."/>
            <person name="Kohler A."/>
            <person name="Kuo A."/>
            <person name="LaButti K."/>
            <person name="Pangilinan J."/>
            <person name="Lipzen A."/>
            <person name="Riley R."/>
            <person name="Andreopoulos W."/>
            <person name="He G."/>
            <person name="Johnson J."/>
            <person name="Nolan M."/>
            <person name="Tritt A."/>
            <person name="Barry K.W."/>
            <person name="Grigoriev I.V."/>
            <person name="Nagy L.G."/>
            <person name="Hibbett D."/>
            <person name="Henrissat B."/>
            <person name="Matheny P.B."/>
            <person name="Labbe J."/>
            <person name="Martin F.M."/>
        </authorList>
    </citation>
    <scope>NUCLEOTIDE SEQUENCE</scope>
    <source>
        <strain evidence="1">HHB10654</strain>
    </source>
</reference>
<protein>
    <submittedName>
        <fullName evidence="1">Uncharacterized protein</fullName>
    </submittedName>
</protein>
<sequence>MTGPSSYVVLMFLLRSRCGCGIVSTFSWHKGSLRLCMYKLGAPQTRFSLSFGPQQRGESRTLVQDGLDSSMQLRQRENPWVGDKI</sequence>
<evidence type="ECO:0000313" key="1">
    <source>
        <dbReference type="EMBL" id="KAI0062074.1"/>
    </source>
</evidence>